<protein>
    <submittedName>
        <fullName evidence="1">Uncharacterized protein</fullName>
    </submittedName>
</protein>
<evidence type="ECO:0000313" key="1">
    <source>
        <dbReference type="EMBL" id="CAA9570781.1"/>
    </source>
</evidence>
<name>A0A6J4V7F1_9CYAN</name>
<dbReference type="EMBL" id="CADCWO010000088">
    <property type="protein sequence ID" value="CAA9570781.1"/>
    <property type="molecule type" value="Genomic_DNA"/>
</dbReference>
<sequence length="75" mass="8687">MNFTFTLFLVQPCQTQPSRNRAPRRAFATTPPMFLIVMLWSKMLDSNRTISASRNSKGNVALKEVVLQERREMVQ</sequence>
<accession>A0A6J4V7F1</accession>
<gene>
    <name evidence="1" type="ORF">AVDCRST_MAG81-1585</name>
</gene>
<dbReference type="AlphaFoldDB" id="A0A6J4V7F1"/>
<reference evidence="1" key="1">
    <citation type="submission" date="2020-02" db="EMBL/GenBank/DDBJ databases">
        <authorList>
            <person name="Meier V. D."/>
        </authorList>
    </citation>
    <scope>NUCLEOTIDE SEQUENCE</scope>
    <source>
        <strain evidence="1">AVDCRST_MAG81</strain>
    </source>
</reference>
<organism evidence="1">
    <name type="scientific">uncultured Synechococcales cyanobacterium</name>
    <dbReference type="NCBI Taxonomy" id="1936017"/>
    <lineage>
        <taxon>Bacteria</taxon>
        <taxon>Bacillati</taxon>
        <taxon>Cyanobacteriota</taxon>
        <taxon>Cyanophyceae</taxon>
        <taxon>Synechococcales</taxon>
        <taxon>environmental samples</taxon>
    </lineage>
</organism>
<proteinExistence type="predicted"/>